<reference evidence="1" key="1">
    <citation type="journal article" date="2021" name="Microb. Physiol.">
        <title>Proteogenomic Insights into the Physiology of Marine, Sulfate-Reducing, Filamentous Desulfonema limicola and Desulfonema magnum.</title>
        <authorList>
            <person name="Schnaars V."/>
            <person name="Wohlbrand L."/>
            <person name="Scheve S."/>
            <person name="Hinrichs C."/>
            <person name="Reinhardt R."/>
            <person name="Rabus R."/>
        </authorList>
    </citation>
    <scope>NUCLEOTIDE SEQUENCE</scope>
    <source>
        <strain evidence="1">4be13</strain>
    </source>
</reference>
<evidence type="ECO:0000313" key="2">
    <source>
        <dbReference type="Proteomes" id="UP000663722"/>
    </source>
</evidence>
<sequence length="37" mass="4551">MSVIKSDILYNMQFQEVMTEYAFAFLMRKIFVHFQML</sequence>
<proteinExistence type="predicted"/>
<dbReference type="KEGG" id="dmm:dnm_082480"/>
<dbReference type="EMBL" id="CP061800">
    <property type="protein sequence ID" value="QTA92172.1"/>
    <property type="molecule type" value="Genomic_DNA"/>
</dbReference>
<keyword evidence="2" id="KW-1185">Reference proteome</keyword>
<dbReference type="AlphaFoldDB" id="A0A975GSQ9"/>
<evidence type="ECO:0000313" key="1">
    <source>
        <dbReference type="EMBL" id="QTA92172.1"/>
    </source>
</evidence>
<name>A0A975GSQ9_9BACT</name>
<accession>A0A975GSQ9</accession>
<dbReference type="Proteomes" id="UP000663722">
    <property type="component" value="Chromosome"/>
</dbReference>
<protein>
    <submittedName>
        <fullName evidence="1">Uncharacterized protein</fullName>
    </submittedName>
</protein>
<organism evidence="1 2">
    <name type="scientific">Desulfonema magnum</name>
    <dbReference type="NCBI Taxonomy" id="45655"/>
    <lineage>
        <taxon>Bacteria</taxon>
        <taxon>Pseudomonadati</taxon>
        <taxon>Thermodesulfobacteriota</taxon>
        <taxon>Desulfobacteria</taxon>
        <taxon>Desulfobacterales</taxon>
        <taxon>Desulfococcaceae</taxon>
        <taxon>Desulfonema</taxon>
    </lineage>
</organism>
<gene>
    <name evidence="1" type="ORF">dnm_082480</name>
</gene>